<evidence type="ECO:0000313" key="1">
    <source>
        <dbReference type="EMBL" id="RWX77032.1"/>
    </source>
</evidence>
<evidence type="ECO:0008006" key="3">
    <source>
        <dbReference type="Google" id="ProtNLM"/>
    </source>
</evidence>
<reference evidence="1 2" key="1">
    <citation type="submission" date="2019-01" db="EMBL/GenBank/DDBJ databases">
        <title>The draft genome of Rhizobium sp. 24NR.</title>
        <authorList>
            <person name="Liu L."/>
            <person name="Liang L."/>
            <person name="Shi S."/>
            <person name="Xu L."/>
            <person name="Wang X."/>
            <person name="Li L."/>
            <person name="Zhang X."/>
        </authorList>
    </citation>
    <scope>NUCLEOTIDE SEQUENCE [LARGE SCALE GENOMIC DNA]</scope>
    <source>
        <strain evidence="1 2">24NR</strain>
    </source>
</reference>
<sequence>MANDSKSEKLRRLVDVQRQLEKLAEFELSVAISRQAEVTTSIVSTINAISSVDSLHQQFAKNYSERLTRLFTRSQQLAIQQNIQEAKVLREKTKGDRLEDKMKDAEVAEERLKEDERMYDLVDLGLLAATPVSSKLDDT</sequence>
<dbReference type="Proteomes" id="UP000287687">
    <property type="component" value="Unassembled WGS sequence"/>
</dbReference>
<dbReference type="OrthoDB" id="8115900at2"/>
<organism evidence="1 2">
    <name type="scientific">Neorhizobium lilium</name>
    <dbReference type="NCBI Taxonomy" id="2503024"/>
    <lineage>
        <taxon>Bacteria</taxon>
        <taxon>Pseudomonadati</taxon>
        <taxon>Pseudomonadota</taxon>
        <taxon>Alphaproteobacteria</taxon>
        <taxon>Hyphomicrobiales</taxon>
        <taxon>Rhizobiaceae</taxon>
        <taxon>Rhizobium/Agrobacterium group</taxon>
        <taxon>Neorhizobium</taxon>
    </lineage>
</organism>
<accession>A0A444LFR9</accession>
<dbReference type="RefSeq" id="WP_128443946.1">
    <property type="nucleotide sequence ID" value="NZ_SBIP01000003.1"/>
</dbReference>
<proteinExistence type="predicted"/>
<comment type="caution">
    <text evidence="1">The sequence shown here is derived from an EMBL/GenBank/DDBJ whole genome shotgun (WGS) entry which is preliminary data.</text>
</comment>
<name>A0A444LFR9_9HYPH</name>
<dbReference type="AlphaFoldDB" id="A0A444LFR9"/>
<dbReference type="EMBL" id="SBIP01000003">
    <property type="protein sequence ID" value="RWX77032.1"/>
    <property type="molecule type" value="Genomic_DNA"/>
</dbReference>
<gene>
    <name evidence="1" type="ORF">EPK99_15330</name>
</gene>
<protein>
    <recommendedName>
        <fullName evidence="3">Flagellar FliJ protein</fullName>
    </recommendedName>
</protein>
<keyword evidence="2" id="KW-1185">Reference proteome</keyword>
<evidence type="ECO:0000313" key="2">
    <source>
        <dbReference type="Proteomes" id="UP000287687"/>
    </source>
</evidence>